<dbReference type="EMBL" id="FXTY01000006">
    <property type="protein sequence ID" value="SMP29204.1"/>
    <property type="molecule type" value="Genomic_DNA"/>
</dbReference>
<gene>
    <name evidence="2" type="ORF">SAMN06265373_106168</name>
</gene>
<proteinExistence type="predicted"/>
<dbReference type="Proteomes" id="UP001157961">
    <property type="component" value="Unassembled WGS sequence"/>
</dbReference>
<sequence>MSGSLIDTMLNVSVFAYIGFLIWLSVRPDP</sequence>
<comment type="caution">
    <text evidence="2">The sequence shown here is derived from an EMBL/GenBank/DDBJ whole genome shotgun (WGS) entry which is preliminary data.</text>
</comment>
<evidence type="ECO:0000313" key="3">
    <source>
        <dbReference type="Proteomes" id="UP001157961"/>
    </source>
</evidence>
<accession>A0ABY1P980</accession>
<reference evidence="2 3" key="1">
    <citation type="submission" date="2017-05" db="EMBL/GenBank/DDBJ databases">
        <authorList>
            <person name="Varghese N."/>
            <person name="Submissions S."/>
        </authorList>
    </citation>
    <scope>NUCLEOTIDE SEQUENCE [LARGE SCALE GENOMIC DNA]</scope>
    <source>
        <strain evidence="2 3">DSM 29734</strain>
    </source>
</reference>
<keyword evidence="3" id="KW-1185">Reference proteome</keyword>
<keyword evidence="1" id="KW-0472">Membrane</keyword>
<organism evidence="2 3">
    <name type="scientific">Shimia sagamensis</name>
    <dbReference type="NCBI Taxonomy" id="1566352"/>
    <lineage>
        <taxon>Bacteria</taxon>
        <taxon>Pseudomonadati</taxon>
        <taxon>Pseudomonadota</taxon>
        <taxon>Alphaproteobacteria</taxon>
        <taxon>Rhodobacterales</taxon>
        <taxon>Roseobacteraceae</taxon>
    </lineage>
</organism>
<evidence type="ECO:0000256" key="1">
    <source>
        <dbReference type="SAM" id="Phobius"/>
    </source>
</evidence>
<keyword evidence="1" id="KW-0812">Transmembrane</keyword>
<name>A0ABY1P980_9RHOB</name>
<evidence type="ECO:0000313" key="2">
    <source>
        <dbReference type="EMBL" id="SMP29204.1"/>
    </source>
</evidence>
<keyword evidence="1" id="KW-1133">Transmembrane helix</keyword>
<feature type="transmembrane region" description="Helical" evidence="1">
    <location>
        <begin position="6"/>
        <end position="26"/>
    </location>
</feature>
<protein>
    <submittedName>
        <fullName evidence="2">Uncharacterized protein</fullName>
    </submittedName>
</protein>